<comment type="caution">
    <text evidence="9">The sequence shown here is derived from an EMBL/GenBank/DDBJ whole genome shotgun (WGS) entry which is preliminary data.</text>
</comment>
<keyword evidence="6" id="KW-0119">Carbohydrate metabolism</keyword>
<evidence type="ECO:0000313" key="9">
    <source>
        <dbReference type="EMBL" id="OGY25398.1"/>
    </source>
</evidence>
<dbReference type="InterPro" id="IPR052078">
    <property type="entry name" value="Trehalose_Metab_GTase"/>
</dbReference>
<organism evidence="9 10">
    <name type="scientific">Candidatus Woykebacteria bacterium RBG_16_39_9b</name>
    <dbReference type="NCBI Taxonomy" id="1802595"/>
    <lineage>
        <taxon>Bacteria</taxon>
        <taxon>Candidatus Woykeibacteriota</taxon>
    </lineage>
</organism>
<comment type="similarity">
    <text evidence="1">Belongs to the glycosyltransferase group 1 family. Glycosyltransferase 4 subfamily.</text>
</comment>
<dbReference type="STRING" id="1802595.A2134_03175"/>
<proteinExistence type="inferred from homology"/>
<dbReference type="InterPro" id="IPR001296">
    <property type="entry name" value="Glyco_trans_1"/>
</dbReference>
<evidence type="ECO:0000313" key="10">
    <source>
        <dbReference type="Proteomes" id="UP000178162"/>
    </source>
</evidence>
<evidence type="ECO:0000256" key="2">
    <source>
        <dbReference type="ARBA" id="ARBA00011738"/>
    </source>
</evidence>
<evidence type="ECO:0000259" key="8">
    <source>
        <dbReference type="Pfam" id="PF21269"/>
    </source>
</evidence>
<reference evidence="9 10" key="1">
    <citation type="journal article" date="2016" name="Nat. Commun.">
        <title>Thousands of microbial genomes shed light on interconnected biogeochemical processes in an aquifer system.</title>
        <authorList>
            <person name="Anantharaman K."/>
            <person name="Brown C.T."/>
            <person name="Hug L.A."/>
            <person name="Sharon I."/>
            <person name="Castelle C.J."/>
            <person name="Probst A.J."/>
            <person name="Thomas B.C."/>
            <person name="Singh A."/>
            <person name="Wilkins M.J."/>
            <person name="Karaoz U."/>
            <person name="Brodie E.L."/>
            <person name="Williams K.H."/>
            <person name="Hubbard S.S."/>
            <person name="Banfield J.F."/>
        </authorList>
    </citation>
    <scope>NUCLEOTIDE SEQUENCE [LARGE SCALE GENOMIC DNA]</scope>
</reference>
<feature type="domain" description="Trehalose synthase N-terminal" evidence="8">
    <location>
        <begin position="41"/>
        <end position="182"/>
    </location>
</feature>
<protein>
    <submittedName>
        <fullName evidence="9">Uncharacterized protein</fullName>
    </submittedName>
</protein>
<gene>
    <name evidence="9" type="ORF">A2134_03175</name>
</gene>
<dbReference type="InterPro" id="IPR049438">
    <property type="entry name" value="TreT_GT1"/>
</dbReference>
<dbReference type="AlphaFoldDB" id="A0A1G1WCI1"/>
<evidence type="ECO:0000256" key="5">
    <source>
        <dbReference type="ARBA" id="ARBA00022679"/>
    </source>
</evidence>
<evidence type="ECO:0000256" key="3">
    <source>
        <dbReference type="ARBA" id="ARBA00022526"/>
    </source>
</evidence>
<sequence>MIQEVKLDPIHFSKYKGIIKDGLYDHVIQMAKKLGRVTVIHLNSTASGGGVSEILSTLVPTLSGLGIDARRFVLKKHFKFFEITKEIHNFLQGKKGNLNEKQKEIYLRTNEEIANELRGLRADLWFLHDPQVAATISFHPNLHPSVWRSHIDTSKPNQAIWDWLLPHIKQYDRMIFTRRTYIGPGLEYDKCKIFWPAIDPLNPKNSPIDHFFATEIAKKFEVENTRPIISQISRFDPWKDPWGVIDAYRIAKKKINGLQLVLIGFFASDDPEAHSVLIDIKKYAGTDKDIHILSNLDGVGAIEVNAFQTISTVIIQKSIKEGFGLTVSEGMWKGKPVIGGKTGGIVDQIDDGKNGFLVSTSAELAEKIIWLISHPKEAENMGREGREKAREHFLMPRLIADHLKLYQELI</sequence>
<name>A0A1G1WCI1_9BACT</name>
<accession>A0A1G1WCI1</accession>
<dbReference type="PANTHER" id="PTHR47779:SF1">
    <property type="entry name" value="SYNTHASE (CCG-9), PUTATIVE (AFU_ORTHOLOGUE AFUA_3G12100)-RELATED"/>
    <property type="match status" value="1"/>
</dbReference>
<evidence type="ECO:0000256" key="6">
    <source>
        <dbReference type="ARBA" id="ARBA00023277"/>
    </source>
</evidence>
<evidence type="ECO:0000256" key="1">
    <source>
        <dbReference type="ARBA" id="ARBA00009481"/>
    </source>
</evidence>
<feature type="domain" description="Glycosyl transferase family 1" evidence="7">
    <location>
        <begin position="215"/>
        <end position="387"/>
    </location>
</feature>
<dbReference type="GO" id="GO:0006006">
    <property type="term" value="P:glucose metabolic process"/>
    <property type="evidence" value="ECO:0007669"/>
    <property type="project" value="UniProtKB-KW"/>
</dbReference>
<dbReference type="EMBL" id="MHCR01000016">
    <property type="protein sequence ID" value="OGY25398.1"/>
    <property type="molecule type" value="Genomic_DNA"/>
</dbReference>
<evidence type="ECO:0000256" key="4">
    <source>
        <dbReference type="ARBA" id="ARBA00022676"/>
    </source>
</evidence>
<dbReference type="Proteomes" id="UP000178162">
    <property type="component" value="Unassembled WGS sequence"/>
</dbReference>
<comment type="subunit">
    <text evidence="2">Homodimer.</text>
</comment>
<dbReference type="GO" id="GO:0016757">
    <property type="term" value="F:glycosyltransferase activity"/>
    <property type="evidence" value="ECO:0007669"/>
    <property type="project" value="UniProtKB-KW"/>
</dbReference>
<dbReference type="PANTHER" id="PTHR47779">
    <property type="entry name" value="SYNTHASE (CCG-9), PUTATIVE (AFU_ORTHOLOGUE AFUA_3G12100)-RELATED"/>
    <property type="match status" value="1"/>
</dbReference>
<keyword evidence="3" id="KW-0313">Glucose metabolism</keyword>
<keyword evidence="5" id="KW-0808">Transferase</keyword>
<keyword evidence="4" id="KW-0328">Glycosyltransferase</keyword>
<dbReference type="Gene3D" id="3.40.50.2000">
    <property type="entry name" value="Glycogen Phosphorylase B"/>
    <property type="match status" value="2"/>
</dbReference>
<dbReference type="SUPFAM" id="SSF53756">
    <property type="entry name" value="UDP-Glycosyltransferase/glycogen phosphorylase"/>
    <property type="match status" value="1"/>
</dbReference>
<dbReference type="Pfam" id="PF00534">
    <property type="entry name" value="Glycos_transf_1"/>
    <property type="match status" value="1"/>
</dbReference>
<evidence type="ECO:0000259" key="7">
    <source>
        <dbReference type="Pfam" id="PF00534"/>
    </source>
</evidence>
<dbReference type="Pfam" id="PF21269">
    <property type="entry name" value="TreT_GT1"/>
    <property type="match status" value="1"/>
</dbReference>